<evidence type="ECO:0000313" key="3">
    <source>
        <dbReference type="Proteomes" id="UP001172101"/>
    </source>
</evidence>
<dbReference type="RefSeq" id="XP_060299755.1">
    <property type="nucleotide sequence ID" value="XM_060441157.1"/>
</dbReference>
<protein>
    <recommendedName>
        <fullName evidence="4">F-box domain-containing protein</fullName>
    </recommendedName>
</protein>
<proteinExistence type="predicted"/>
<feature type="region of interest" description="Disordered" evidence="1">
    <location>
        <begin position="485"/>
        <end position="505"/>
    </location>
</feature>
<sequence length="505" mass="56148">MESKIELQAETTAVGSIIDILPVELMRGILSCTPKPPSHTRLHDQPAYEMLQRAETPLKNMSLVSKRWRDIALPILFSHVVWVVEFLGMIAEPPPDVDDRLENFPLLCFLRHHDLARHVDSLTLIVRDLGKSPLALVSASELDGYAASSSLEAKISYDWLWDLVFGVVDPRTFIVIAMPDTLGSLLSRAVWEGDAWTFDMNTVNILSLARPAATRAQLNAATSSSPKQGAADASSPASQTAPASKLFTIRPWTHLLLNEGSFTPVYRTYEFFLRRPPSILPGLLGCDSEAPPGTPRLIPPTIKSLSYVAIFPLSSHVNILATFLPCGLDHLLIQLMPDIDSNILLSPREMHHLQLADLWMERNTCYSLIMAKLLEWHKPGNRGEHFIITQSNLADDDKEDPDDPWASLREFETGDSRDEEAWNLAVQQVQLSRAGWFVERRGKFVRGLRRRVGVSAWDASSTASLWSDSSSVLSPEYLAELSADFPSEPPPGIPSELTYGVPFSP</sequence>
<accession>A0AA40B3B1</accession>
<gene>
    <name evidence="2" type="ORF">B0T26DRAFT_692199</name>
</gene>
<comment type="caution">
    <text evidence="2">The sequence shown here is derived from an EMBL/GenBank/DDBJ whole genome shotgun (WGS) entry which is preliminary data.</text>
</comment>
<organism evidence="2 3">
    <name type="scientific">Lasiosphaeria miniovina</name>
    <dbReference type="NCBI Taxonomy" id="1954250"/>
    <lineage>
        <taxon>Eukaryota</taxon>
        <taxon>Fungi</taxon>
        <taxon>Dikarya</taxon>
        <taxon>Ascomycota</taxon>
        <taxon>Pezizomycotina</taxon>
        <taxon>Sordariomycetes</taxon>
        <taxon>Sordariomycetidae</taxon>
        <taxon>Sordariales</taxon>
        <taxon>Lasiosphaeriaceae</taxon>
        <taxon>Lasiosphaeria</taxon>
    </lineage>
</organism>
<dbReference type="EMBL" id="JAUIRO010000002">
    <property type="protein sequence ID" value="KAK0726899.1"/>
    <property type="molecule type" value="Genomic_DNA"/>
</dbReference>
<dbReference type="AlphaFoldDB" id="A0AA40B3B1"/>
<dbReference type="Proteomes" id="UP001172101">
    <property type="component" value="Unassembled WGS sequence"/>
</dbReference>
<evidence type="ECO:0008006" key="4">
    <source>
        <dbReference type="Google" id="ProtNLM"/>
    </source>
</evidence>
<keyword evidence="3" id="KW-1185">Reference proteome</keyword>
<feature type="region of interest" description="Disordered" evidence="1">
    <location>
        <begin position="219"/>
        <end position="238"/>
    </location>
</feature>
<name>A0AA40B3B1_9PEZI</name>
<reference evidence="2" key="1">
    <citation type="submission" date="2023-06" db="EMBL/GenBank/DDBJ databases">
        <title>Genome-scale phylogeny and comparative genomics of the fungal order Sordariales.</title>
        <authorList>
            <consortium name="Lawrence Berkeley National Laboratory"/>
            <person name="Hensen N."/>
            <person name="Bonometti L."/>
            <person name="Westerberg I."/>
            <person name="Brannstrom I.O."/>
            <person name="Guillou S."/>
            <person name="Cros-Aarteil S."/>
            <person name="Calhoun S."/>
            <person name="Haridas S."/>
            <person name="Kuo A."/>
            <person name="Mondo S."/>
            <person name="Pangilinan J."/>
            <person name="Riley R."/>
            <person name="LaButti K."/>
            <person name="Andreopoulos B."/>
            <person name="Lipzen A."/>
            <person name="Chen C."/>
            <person name="Yanf M."/>
            <person name="Daum C."/>
            <person name="Ng V."/>
            <person name="Clum A."/>
            <person name="Steindorff A."/>
            <person name="Ohm R."/>
            <person name="Martin F."/>
            <person name="Silar P."/>
            <person name="Natvig D."/>
            <person name="Lalanne C."/>
            <person name="Gautier V."/>
            <person name="Ament-velasquez S.L."/>
            <person name="Kruys A."/>
            <person name="Hutchinson M.I."/>
            <person name="Powell A.J."/>
            <person name="Barry K."/>
            <person name="Miller A.N."/>
            <person name="Grigoriev I.V."/>
            <person name="Debuchy R."/>
            <person name="Gladieux P."/>
            <person name="Thoren M.H."/>
            <person name="Johannesson H."/>
        </authorList>
    </citation>
    <scope>NUCLEOTIDE SEQUENCE</scope>
    <source>
        <strain evidence="2">SMH2392-1A</strain>
    </source>
</reference>
<dbReference type="GeneID" id="85324427"/>
<evidence type="ECO:0000313" key="2">
    <source>
        <dbReference type="EMBL" id="KAK0726899.1"/>
    </source>
</evidence>
<evidence type="ECO:0000256" key="1">
    <source>
        <dbReference type="SAM" id="MobiDB-lite"/>
    </source>
</evidence>